<dbReference type="STRING" id="5353.A0A1Q3E9Z2"/>
<reference evidence="2 3" key="2">
    <citation type="submission" date="2017-02" db="EMBL/GenBank/DDBJ databases">
        <title>A genome survey and senescence transcriptome analysis in Lentinula edodes.</title>
        <authorList>
            <person name="Sakamoto Y."/>
            <person name="Nakade K."/>
            <person name="Sato S."/>
            <person name="Yoshida Y."/>
            <person name="Miyazaki K."/>
            <person name="Natsume S."/>
            <person name="Konno N."/>
        </authorList>
    </citation>
    <scope>NUCLEOTIDE SEQUENCE [LARGE SCALE GENOMIC DNA]</scope>
    <source>
        <strain evidence="2 3">NBRC 111202</strain>
    </source>
</reference>
<dbReference type="EMBL" id="BDGU01000173">
    <property type="protein sequence ID" value="GAW04023.1"/>
    <property type="molecule type" value="Genomic_DNA"/>
</dbReference>
<name>A0A1Q3E9Z2_LENED</name>
<sequence>MSPAFDPKKDLVELKGKVIIVTGANRQSGLGYSTVKHLVREGAKVYIAARNEQQSLESIEKLKEDLRLGQDGPGSDGQVHFLKLDLGDPRNVKKVAEDFMAKESRLDVLVNNAAMVMAPFEKTSDGSISKVVVTNLISPFVFTQTLLPLLTKTAQEEDSDVRIINISSITHYIVPSIKKLETVEDLNQEFHGRPVAKFFRYAHTKLLIIIWARALHKHLNSLSSITPGASRIIVMSLNPGNVDTFSNRWPLPWLWRPLVRMLMTAPNVDIGVYPMVFAAAGKTVREDREKYTGAYMSEKRDVVDPSNNARSDKLAEELWTLLQKIMKDMAL</sequence>
<dbReference type="PANTHER" id="PTHR43157:SF31">
    <property type="entry name" value="PHOSPHATIDYLINOSITOL-GLYCAN BIOSYNTHESIS CLASS F PROTEIN"/>
    <property type="match status" value="1"/>
</dbReference>
<reference evidence="2 3" key="1">
    <citation type="submission" date="2016-08" db="EMBL/GenBank/DDBJ databases">
        <authorList>
            <consortium name="Lentinula edodes genome sequencing consortium"/>
            <person name="Sakamoto Y."/>
            <person name="Nakade K."/>
            <person name="Sato S."/>
            <person name="Yoshida Y."/>
            <person name="Miyazaki K."/>
            <person name="Natsume S."/>
            <person name="Konno N."/>
        </authorList>
    </citation>
    <scope>NUCLEOTIDE SEQUENCE [LARGE SCALE GENOMIC DNA]</scope>
    <source>
        <strain evidence="2 3">NBRC 111202</strain>
    </source>
</reference>
<dbReference type="Proteomes" id="UP000188533">
    <property type="component" value="Unassembled WGS sequence"/>
</dbReference>
<accession>A0A1Q3E9Z2</accession>
<dbReference type="PRINTS" id="PR00081">
    <property type="entry name" value="GDHRDH"/>
</dbReference>
<dbReference type="SUPFAM" id="SSF51735">
    <property type="entry name" value="NAD(P)-binding Rossmann-fold domains"/>
    <property type="match status" value="1"/>
</dbReference>
<dbReference type="Gene3D" id="3.40.50.720">
    <property type="entry name" value="NAD(P)-binding Rossmann-like Domain"/>
    <property type="match status" value="1"/>
</dbReference>
<keyword evidence="3" id="KW-1185">Reference proteome</keyword>
<protein>
    <submittedName>
        <fullName evidence="2">Short chain dehydrogenase</fullName>
    </submittedName>
</protein>
<dbReference type="Pfam" id="PF00106">
    <property type="entry name" value="adh_short"/>
    <property type="match status" value="1"/>
</dbReference>
<proteinExistence type="predicted"/>
<dbReference type="InterPro" id="IPR002347">
    <property type="entry name" value="SDR_fam"/>
</dbReference>
<dbReference type="AlphaFoldDB" id="A0A1Q3E9Z2"/>
<evidence type="ECO:0000256" key="1">
    <source>
        <dbReference type="ARBA" id="ARBA00023002"/>
    </source>
</evidence>
<organism evidence="2 3">
    <name type="scientific">Lentinula edodes</name>
    <name type="common">Shiitake mushroom</name>
    <name type="synonym">Lentinus edodes</name>
    <dbReference type="NCBI Taxonomy" id="5353"/>
    <lineage>
        <taxon>Eukaryota</taxon>
        <taxon>Fungi</taxon>
        <taxon>Dikarya</taxon>
        <taxon>Basidiomycota</taxon>
        <taxon>Agaricomycotina</taxon>
        <taxon>Agaricomycetes</taxon>
        <taxon>Agaricomycetidae</taxon>
        <taxon>Agaricales</taxon>
        <taxon>Marasmiineae</taxon>
        <taxon>Omphalotaceae</taxon>
        <taxon>Lentinula</taxon>
    </lineage>
</organism>
<comment type="caution">
    <text evidence="2">The sequence shown here is derived from an EMBL/GenBank/DDBJ whole genome shotgun (WGS) entry which is preliminary data.</text>
</comment>
<dbReference type="GO" id="GO:0016491">
    <property type="term" value="F:oxidoreductase activity"/>
    <property type="evidence" value="ECO:0007669"/>
    <property type="project" value="UniProtKB-KW"/>
</dbReference>
<evidence type="ECO:0000313" key="3">
    <source>
        <dbReference type="Proteomes" id="UP000188533"/>
    </source>
</evidence>
<keyword evidence="1" id="KW-0560">Oxidoreductase</keyword>
<evidence type="ECO:0000313" key="2">
    <source>
        <dbReference type="EMBL" id="GAW04023.1"/>
    </source>
</evidence>
<dbReference type="InterPro" id="IPR036291">
    <property type="entry name" value="NAD(P)-bd_dom_sf"/>
</dbReference>
<gene>
    <name evidence="2" type="ORF">LENED_005787</name>
</gene>
<dbReference type="PANTHER" id="PTHR43157">
    <property type="entry name" value="PHOSPHATIDYLINOSITOL-GLYCAN BIOSYNTHESIS CLASS F PROTEIN-RELATED"/>
    <property type="match status" value="1"/>
</dbReference>